<dbReference type="SUPFAM" id="SSF46785">
    <property type="entry name" value="Winged helix' DNA-binding domain"/>
    <property type="match status" value="1"/>
</dbReference>
<keyword evidence="5 6" id="KW-0539">Nucleus</keyword>
<evidence type="ECO:0000256" key="2">
    <source>
        <dbReference type="ARBA" id="ARBA00005562"/>
    </source>
</evidence>
<feature type="region of interest" description="Disordered" evidence="7">
    <location>
        <begin position="159"/>
        <end position="202"/>
    </location>
</feature>
<dbReference type="PRINTS" id="PR00454">
    <property type="entry name" value="ETSDOMAIN"/>
</dbReference>
<gene>
    <name evidence="9" type="ORF">QYM36_006744</name>
</gene>
<evidence type="ECO:0000256" key="5">
    <source>
        <dbReference type="ARBA" id="ARBA00023242"/>
    </source>
</evidence>
<name>A0AA88HXK5_ARTSF</name>
<dbReference type="PROSITE" id="PS50061">
    <property type="entry name" value="ETS_DOMAIN_3"/>
    <property type="match status" value="1"/>
</dbReference>
<protein>
    <recommendedName>
        <fullName evidence="8">ETS domain-containing protein</fullName>
    </recommendedName>
</protein>
<dbReference type="InterPro" id="IPR036390">
    <property type="entry name" value="WH_DNA-bd_sf"/>
</dbReference>
<evidence type="ECO:0000256" key="3">
    <source>
        <dbReference type="ARBA" id="ARBA00022473"/>
    </source>
</evidence>
<dbReference type="PANTHER" id="PTHR11849:SF191">
    <property type="entry name" value="ECDYSONE-INDUCED PROTEIN 74EF ISOFORM B"/>
    <property type="match status" value="1"/>
</dbReference>
<dbReference type="GO" id="GO:0005634">
    <property type="term" value="C:nucleus"/>
    <property type="evidence" value="ECO:0007669"/>
    <property type="project" value="UniProtKB-SubCell"/>
</dbReference>
<dbReference type="PANTHER" id="PTHR11849">
    <property type="entry name" value="ETS"/>
    <property type="match status" value="1"/>
</dbReference>
<dbReference type="AlphaFoldDB" id="A0AA88HXK5"/>
<reference evidence="9" key="1">
    <citation type="submission" date="2023-07" db="EMBL/GenBank/DDBJ databases">
        <title>Chromosome-level genome assembly of Artemia franciscana.</title>
        <authorList>
            <person name="Jo E."/>
        </authorList>
    </citation>
    <scope>NUCLEOTIDE SEQUENCE</scope>
    <source>
        <tissue evidence="9">Whole body</tissue>
    </source>
</reference>
<feature type="region of interest" description="Disordered" evidence="7">
    <location>
        <begin position="316"/>
        <end position="338"/>
    </location>
</feature>
<evidence type="ECO:0000256" key="6">
    <source>
        <dbReference type="RuleBase" id="RU004019"/>
    </source>
</evidence>
<dbReference type="InterPro" id="IPR000418">
    <property type="entry name" value="Ets_dom"/>
</dbReference>
<feature type="compositionally biased region" description="Low complexity" evidence="7">
    <location>
        <begin position="163"/>
        <end position="175"/>
    </location>
</feature>
<dbReference type="Gene3D" id="1.10.10.10">
    <property type="entry name" value="Winged helix-like DNA-binding domain superfamily/Winged helix DNA-binding domain"/>
    <property type="match status" value="1"/>
</dbReference>
<dbReference type="GO" id="GO:0006914">
    <property type="term" value="P:autophagy"/>
    <property type="evidence" value="ECO:0007669"/>
    <property type="project" value="UniProtKB-ARBA"/>
</dbReference>
<dbReference type="Proteomes" id="UP001187531">
    <property type="component" value="Unassembled WGS sequence"/>
</dbReference>
<comment type="subcellular location">
    <subcellularLocation>
        <location evidence="1 6">Nucleus</location>
    </subcellularLocation>
</comment>
<evidence type="ECO:0000259" key="8">
    <source>
        <dbReference type="PROSITE" id="PS50061"/>
    </source>
</evidence>
<dbReference type="Pfam" id="PF00178">
    <property type="entry name" value="Ets"/>
    <property type="match status" value="1"/>
</dbReference>
<keyword evidence="10" id="KW-1185">Reference proteome</keyword>
<dbReference type="GO" id="GO:0000981">
    <property type="term" value="F:DNA-binding transcription factor activity, RNA polymerase II-specific"/>
    <property type="evidence" value="ECO:0007669"/>
    <property type="project" value="TreeGrafter"/>
</dbReference>
<evidence type="ECO:0000256" key="4">
    <source>
        <dbReference type="ARBA" id="ARBA00023125"/>
    </source>
</evidence>
<dbReference type="GO" id="GO:0030154">
    <property type="term" value="P:cell differentiation"/>
    <property type="evidence" value="ECO:0007669"/>
    <property type="project" value="TreeGrafter"/>
</dbReference>
<dbReference type="FunFam" id="1.10.10.10:FF:000411">
    <property type="entry name" value="Ecdysone-induced protein 74EF isoform A"/>
    <property type="match status" value="1"/>
</dbReference>
<dbReference type="PROSITE" id="PS00345">
    <property type="entry name" value="ETS_DOMAIN_1"/>
    <property type="match status" value="1"/>
</dbReference>
<evidence type="ECO:0000313" key="9">
    <source>
        <dbReference type="EMBL" id="KAK2718054.1"/>
    </source>
</evidence>
<keyword evidence="3" id="KW-0217">Developmental protein</keyword>
<evidence type="ECO:0000256" key="1">
    <source>
        <dbReference type="ARBA" id="ARBA00004123"/>
    </source>
</evidence>
<dbReference type="InterPro" id="IPR036388">
    <property type="entry name" value="WH-like_DNA-bd_sf"/>
</dbReference>
<evidence type="ECO:0000256" key="7">
    <source>
        <dbReference type="SAM" id="MobiDB-lite"/>
    </source>
</evidence>
<dbReference type="EMBL" id="JAVRJZ010000010">
    <property type="protein sequence ID" value="KAK2718054.1"/>
    <property type="molecule type" value="Genomic_DNA"/>
</dbReference>
<organism evidence="9 10">
    <name type="scientific">Artemia franciscana</name>
    <name type="common">Brine shrimp</name>
    <name type="synonym">Artemia sanfranciscana</name>
    <dbReference type="NCBI Taxonomy" id="6661"/>
    <lineage>
        <taxon>Eukaryota</taxon>
        <taxon>Metazoa</taxon>
        <taxon>Ecdysozoa</taxon>
        <taxon>Arthropoda</taxon>
        <taxon>Crustacea</taxon>
        <taxon>Branchiopoda</taxon>
        <taxon>Anostraca</taxon>
        <taxon>Artemiidae</taxon>
        <taxon>Artemia</taxon>
    </lineage>
</organism>
<dbReference type="PROSITE" id="PS00346">
    <property type="entry name" value="ETS_DOMAIN_2"/>
    <property type="match status" value="1"/>
</dbReference>
<accession>A0AA88HXK5</accession>
<feature type="domain" description="ETS" evidence="8">
    <location>
        <begin position="348"/>
        <end position="430"/>
    </location>
</feature>
<dbReference type="SMART" id="SM00413">
    <property type="entry name" value="ETS"/>
    <property type="match status" value="1"/>
</dbReference>
<sequence>MTPTWCLHGLHVEERSNSEKSSHSEDSYNYTGVFATFHPHFGFGCQYNLDVKADSKCSGSDSDELDTALSRNNFFNHKKRLITRYLEANQDPAHSILRAELEAKVTTSPSPGSPPTCVTDFLRGILSGPVALSSIHGELEPQVALPGLLKITVPGSLPPSPADSGVSDVDSSSGNDDGKTNISSQSSVAPHHGTAPGSRNVGTVLTPSVTHYYRNPAYVSPISQGHPDFANLHHLYQDSKHRFSQLPLQQAYIPYSPLASTSLPSSPKVYTPTTPRPQLTTVTTQDIQTNGPDVSPGREVDDFLMPEYGQSEYLNSENFQKRKKTKRSKSPIDGCATKRRHKDAGNTTYLWEFLLKLLQDKECCPKFIKWTNREKGVFKLVDSKAVSRLWGLHKNKPDMNYETMGRALRYYYQRGILAKVDGQRLVYQFVDVPRDIVEIDCSGVC</sequence>
<proteinExistence type="inferred from homology"/>
<dbReference type="GO" id="GO:0040034">
    <property type="term" value="P:regulation of development, heterochronic"/>
    <property type="evidence" value="ECO:0007669"/>
    <property type="project" value="UniProtKB-ARBA"/>
</dbReference>
<comment type="similarity">
    <text evidence="2 6">Belongs to the ETS family.</text>
</comment>
<keyword evidence="4 6" id="KW-0238">DNA-binding</keyword>
<dbReference type="GO" id="GO:0043565">
    <property type="term" value="F:sequence-specific DNA binding"/>
    <property type="evidence" value="ECO:0007669"/>
    <property type="project" value="InterPro"/>
</dbReference>
<comment type="caution">
    <text evidence="9">The sequence shown here is derived from an EMBL/GenBank/DDBJ whole genome shotgun (WGS) entry which is preliminary data.</text>
</comment>
<evidence type="ECO:0000313" key="10">
    <source>
        <dbReference type="Proteomes" id="UP001187531"/>
    </source>
</evidence>
<dbReference type="InterPro" id="IPR046328">
    <property type="entry name" value="ETS_fam"/>
</dbReference>